<sequence>MKPFNNIFKLISVVVVIYFGFLMTVLFFVPDWGTSGTLGDTFGILNTLFSGAALVGVSYTLYLQAQTNELQRKDYARNIQPLLTIEPKKEKRGSTFILTVTNIGNGTALNINFPPAKLSPELSLEYKLEEIISLTPGQNKEIEVKAFDQNEEADSIWTAHLNPKYANRTIKLEVTYCDIEFNRMKQEFNLGLGEKKVAQVQHIDKQRK</sequence>
<evidence type="ECO:0000256" key="1">
    <source>
        <dbReference type="SAM" id="Phobius"/>
    </source>
</evidence>
<comment type="caution">
    <text evidence="2">The sequence shown here is derived from an EMBL/GenBank/DDBJ whole genome shotgun (WGS) entry which is preliminary data.</text>
</comment>
<dbReference type="RefSeq" id="WP_123062445.1">
    <property type="nucleotide sequence ID" value="NZ_RIAS01000001.1"/>
</dbReference>
<keyword evidence="1" id="KW-0812">Transmembrane</keyword>
<accession>A0A5M9WLT7</accession>
<keyword evidence="1" id="KW-1133">Transmembrane helix</keyword>
<reference evidence="2 3" key="1">
    <citation type="journal article" date="2019" name="J. Ind. Microbiol. Biotechnol.">
        <title>Paenibacillus amylolyticus 27C64 has a diverse set of carbohydrate-active enzymes and complete pectin deconstruction system.</title>
        <authorList>
            <person name="Keggi C."/>
            <person name="Doran-Peterson J."/>
        </authorList>
    </citation>
    <scope>NUCLEOTIDE SEQUENCE [LARGE SCALE GENOMIC DNA]</scope>
    <source>
        <strain evidence="2 3">27C64</strain>
    </source>
</reference>
<keyword evidence="1" id="KW-0472">Membrane</keyword>
<gene>
    <name evidence="2" type="ORF">EC604_01540</name>
</gene>
<organism evidence="2 3">
    <name type="scientific">Paenibacillus amylolyticus</name>
    <dbReference type="NCBI Taxonomy" id="1451"/>
    <lineage>
        <taxon>Bacteria</taxon>
        <taxon>Bacillati</taxon>
        <taxon>Bacillota</taxon>
        <taxon>Bacilli</taxon>
        <taxon>Bacillales</taxon>
        <taxon>Paenibacillaceae</taxon>
        <taxon>Paenibacillus</taxon>
    </lineage>
</organism>
<evidence type="ECO:0000313" key="2">
    <source>
        <dbReference type="EMBL" id="KAA8782531.1"/>
    </source>
</evidence>
<protein>
    <submittedName>
        <fullName evidence="2">Uncharacterized protein</fullName>
    </submittedName>
</protein>
<dbReference type="Proteomes" id="UP000323664">
    <property type="component" value="Unassembled WGS sequence"/>
</dbReference>
<evidence type="ECO:0000313" key="3">
    <source>
        <dbReference type="Proteomes" id="UP000323664"/>
    </source>
</evidence>
<dbReference type="OrthoDB" id="6678638at2"/>
<name>A0A5M9WLT7_PAEAM</name>
<dbReference type="AlphaFoldDB" id="A0A5M9WLT7"/>
<feature type="transmembrane region" description="Helical" evidence="1">
    <location>
        <begin position="41"/>
        <end position="63"/>
    </location>
</feature>
<proteinExistence type="predicted"/>
<feature type="transmembrane region" description="Helical" evidence="1">
    <location>
        <begin position="7"/>
        <end position="29"/>
    </location>
</feature>
<dbReference type="EMBL" id="RIAS01000001">
    <property type="protein sequence ID" value="KAA8782531.1"/>
    <property type="molecule type" value="Genomic_DNA"/>
</dbReference>